<dbReference type="Pfam" id="PF00196">
    <property type="entry name" value="GerE"/>
    <property type="match status" value="1"/>
</dbReference>
<dbReference type="Gene3D" id="1.10.10.60">
    <property type="entry name" value="Homeodomain-like"/>
    <property type="match status" value="2"/>
</dbReference>
<evidence type="ECO:0000313" key="3">
    <source>
        <dbReference type="Proteomes" id="UP000051813"/>
    </source>
</evidence>
<dbReference type="EMBL" id="AYYK01000004">
    <property type="protein sequence ID" value="KRM79489.1"/>
    <property type="molecule type" value="Genomic_DNA"/>
</dbReference>
<feature type="domain" description="HTH luxR-type" evidence="1">
    <location>
        <begin position="164"/>
        <end position="191"/>
    </location>
</feature>
<dbReference type="InterPro" id="IPR000792">
    <property type="entry name" value="Tscrpt_reg_LuxR_C"/>
</dbReference>
<dbReference type="AlphaFoldDB" id="A0A0R2BJG8"/>
<comment type="caution">
    <text evidence="2">The sequence shown here is derived from an EMBL/GenBank/DDBJ whole genome shotgun (WGS) entry which is preliminary data.</text>
</comment>
<dbReference type="Proteomes" id="UP000051813">
    <property type="component" value="Unassembled WGS sequence"/>
</dbReference>
<proteinExistence type="predicted"/>
<sequence length="252" mass="29224">MASIVDIVHEIEDDYGGTVDNAPDSDPRFQITHRVWRKSKSDTRHPNQKLDLDDLRELWEQGMSDQKMADELGFDCSTVVAARSKHLGEPNRKKWIITRGKEKRLIENNIELKKFFATSSSEAGFLKNKALELGWKAVRVSTHDDVHFYEADNSERVDKKKLRELWEQGLSDNQIADELNISSKSVYNHRAILGKSNRKIWRLTNGKDEKVFITTADFARYLGLHISTPPRRLIRRAKHNGWKAVQELTHDY</sequence>
<keyword evidence="3" id="KW-1185">Reference proteome</keyword>
<dbReference type="STRING" id="1423738.FC84_GL001670"/>
<dbReference type="RefSeq" id="WP_057755847.1">
    <property type="nucleotide sequence ID" value="NZ_AYYK01000004.1"/>
</dbReference>
<dbReference type="GO" id="GO:0006355">
    <property type="term" value="P:regulation of DNA-templated transcription"/>
    <property type="evidence" value="ECO:0007669"/>
    <property type="project" value="InterPro"/>
</dbReference>
<reference evidence="2 3" key="1">
    <citation type="journal article" date="2015" name="Genome Announc.">
        <title>Expanding the biotechnology potential of lactobacilli through comparative genomics of 213 strains and associated genera.</title>
        <authorList>
            <person name="Sun Z."/>
            <person name="Harris H.M."/>
            <person name="McCann A."/>
            <person name="Guo C."/>
            <person name="Argimon S."/>
            <person name="Zhang W."/>
            <person name="Yang X."/>
            <person name="Jeffery I.B."/>
            <person name="Cooney J.C."/>
            <person name="Kagawa T.F."/>
            <person name="Liu W."/>
            <person name="Song Y."/>
            <person name="Salvetti E."/>
            <person name="Wrobel A."/>
            <person name="Rasinkangas P."/>
            <person name="Parkhill J."/>
            <person name="Rea M.C."/>
            <person name="O'Sullivan O."/>
            <person name="Ritari J."/>
            <person name="Douillard F.P."/>
            <person name="Paul Ross R."/>
            <person name="Yang R."/>
            <person name="Briner A.E."/>
            <person name="Felis G.E."/>
            <person name="de Vos W.M."/>
            <person name="Barrangou R."/>
            <person name="Klaenhammer T.R."/>
            <person name="Caufield P.W."/>
            <person name="Cui Y."/>
            <person name="Zhang H."/>
            <person name="O'Toole P.W."/>
        </authorList>
    </citation>
    <scope>NUCLEOTIDE SEQUENCE [LARGE SCALE GENOMIC DNA]</scope>
    <source>
        <strain evidence="2 3">DSM 20335</strain>
    </source>
</reference>
<protein>
    <recommendedName>
        <fullName evidence="1">HTH luxR-type domain-containing protein</fullName>
    </recommendedName>
</protein>
<accession>A0A0R2BJG8</accession>
<evidence type="ECO:0000259" key="1">
    <source>
        <dbReference type="Pfam" id="PF00196"/>
    </source>
</evidence>
<dbReference type="PATRIC" id="fig|1423738.3.peg.1696"/>
<gene>
    <name evidence="2" type="ORF">FC84_GL001670</name>
</gene>
<evidence type="ECO:0000313" key="2">
    <source>
        <dbReference type="EMBL" id="KRM79489.1"/>
    </source>
</evidence>
<name>A0A0R2BJG8_9LACO</name>
<organism evidence="2 3">
    <name type="scientific">Lapidilactobacillus dextrinicus DSM 20335</name>
    <dbReference type="NCBI Taxonomy" id="1423738"/>
    <lineage>
        <taxon>Bacteria</taxon>
        <taxon>Bacillati</taxon>
        <taxon>Bacillota</taxon>
        <taxon>Bacilli</taxon>
        <taxon>Lactobacillales</taxon>
        <taxon>Lactobacillaceae</taxon>
        <taxon>Lapidilactobacillus</taxon>
    </lineage>
</organism>